<evidence type="ECO:0000313" key="4">
    <source>
        <dbReference type="EMBL" id="MDQ0469453.1"/>
    </source>
</evidence>
<accession>A0ABU0J7M9</accession>
<sequence>MPDTTHQTFPDEPASTETPVLDLLGLLDWRKAEADESSTAWLRQVLDRALPVHGSAAAPATAVHWSSNVVDAPIADESHGPALWTAVDSEPAGSSSAATGDQALVASILTGLLGNGASDPGDGGNGPNDPGNVLGSGILGNHNVVWGTGGDDTLHGTTARETVLGLAGNDHIDGGGGGDTLIGGTGNDTYRVHAGDTVSELPGGGTDTVETDLHYYKLGANVENLTATTDTGQLLVGNQLGNTITGGAGNDVLNGGAGADTLIGGAGDDILKGGSGGIGLAGHGDWAAFLEQIGAHPGNGGSRVDRLWSAFSAVLGEAGGDTFVFKAGFGHDTITDFTATGSGHDIMQFDTNVFADFAAVLDAAHQVGTDTVITLDAGNSIVLKNVALTNLSQDDFKFIGS</sequence>
<dbReference type="Gene3D" id="2.150.10.10">
    <property type="entry name" value="Serralysin-like metalloprotease, C-terminal"/>
    <property type="match status" value="2"/>
</dbReference>
<keyword evidence="2" id="KW-0964">Secreted</keyword>
<comment type="caution">
    <text evidence="4">The sequence shown here is derived from an EMBL/GenBank/DDBJ whole genome shotgun (WGS) entry which is preliminary data.</text>
</comment>
<evidence type="ECO:0000256" key="1">
    <source>
        <dbReference type="ARBA" id="ARBA00004613"/>
    </source>
</evidence>
<dbReference type="InterPro" id="IPR050557">
    <property type="entry name" value="RTX_toxin/Mannuronan_C5-epim"/>
</dbReference>
<gene>
    <name evidence="4" type="ORF">QO011_002464</name>
</gene>
<feature type="region of interest" description="Disordered" evidence="3">
    <location>
        <begin position="116"/>
        <end position="136"/>
    </location>
</feature>
<dbReference type="Proteomes" id="UP001242480">
    <property type="component" value="Unassembled WGS sequence"/>
</dbReference>
<comment type="subcellular location">
    <subcellularLocation>
        <location evidence="1">Secreted</location>
    </subcellularLocation>
</comment>
<dbReference type="InterPro" id="IPR018511">
    <property type="entry name" value="Hemolysin-typ_Ca-bd_CS"/>
</dbReference>
<evidence type="ECO:0000256" key="2">
    <source>
        <dbReference type="ARBA" id="ARBA00022525"/>
    </source>
</evidence>
<keyword evidence="5" id="KW-1185">Reference proteome</keyword>
<dbReference type="InterPro" id="IPR001343">
    <property type="entry name" value="Hemolysn_Ca-bd"/>
</dbReference>
<dbReference type="Pfam" id="PF00353">
    <property type="entry name" value="HemolysinCabind"/>
    <property type="match status" value="2"/>
</dbReference>
<evidence type="ECO:0000256" key="3">
    <source>
        <dbReference type="SAM" id="MobiDB-lite"/>
    </source>
</evidence>
<name>A0ABU0J7M9_9HYPH</name>
<protein>
    <submittedName>
        <fullName evidence="4">Ca2+-binding RTX toxin-like protein</fullName>
    </submittedName>
</protein>
<dbReference type="SUPFAM" id="SSF51120">
    <property type="entry name" value="beta-Roll"/>
    <property type="match status" value="2"/>
</dbReference>
<dbReference type="PRINTS" id="PR00313">
    <property type="entry name" value="CABNDNGRPT"/>
</dbReference>
<dbReference type="RefSeq" id="WP_307272184.1">
    <property type="nucleotide sequence ID" value="NZ_JAUSVX010000003.1"/>
</dbReference>
<dbReference type="PANTHER" id="PTHR38340">
    <property type="entry name" value="S-LAYER PROTEIN"/>
    <property type="match status" value="1"/>
</dbReference>
<reference evidence="4 5" key="1">
    <citation type="submission" date="2023-07" db="EMBL/GenBank/DDBJ databases">
        <title>Genomic Encyclopedia of Type Strains, Phase IV (KMG-IV): sequencing the most valuable type-strain genomes for metagenomic binning, comparative biology and taxonomic classification.</title>
        <authorList>
            <person name="Goeker M."/>
        </authorList>
    </citation>
    <scope>NUCLEOTIDE SEQUENCE [LARGE SCALE GENOMIC DNA]</scope>
    <source>
        <strain evidence="4 5">DSM 19619</strain>
    </source>
</reference>
<organism evidence="4 5">
    <name type="scientific">Labrys wisconsinensis</name>
    <dbReference type="NCBI Taxonomy" id="425677"/>
    <lineage>
        <taxon>Bacteria</taxon>
        <taxon>Pseudomonadati</taxon>
        <taxon>Pseudomonadota</taxon>
        <taxon>Alphaproteobacteria</taxon>
        <taxon>Hyphomicrobiales</taxon>
        <taxon>Xanthobacteraceae</taxon>
        <taxon>Labrys</taxon>
    </lineage>
</organism>
<dbReference type="PROSITE" id="PS00330">
    <property type="entry name" value="HEMOLYSIN_CALCIUM"/>
    <property type="match status" value="1"/>
</dbReference>
<dbReference type="EMBL" id="JAUSVX010000003">
    <property type="protein sequence ID" value="MDQ0469453.1"/>
    <property type="molecule type" value="Genomic_DNA"/>
</dbReference>
<dbReference type="PANTHER" id="PTHR38340:SF1">
    <property type="entry name" value="S-LAYER PROTEIN"/>
    <property type="match status" value="1"/>
</dbReference>
<dbReference type="InterPro" id="IPR011049">
    <property type="entry name" value="Serralysin-like_metalloprot_C"/>
</dbReference>
<proteinExistence type="predicted"/>
<evidence type="ECO:0000313" key="5">
    <source>
        <dbReference type="Proteomes" id="UP001242480"/>
    </source>
</evidence>